<evidence type="ECO:0000313" key="1">
    <source>
        <dbReference type="EMBL" id="EOZ95194.1"/>
    </source>
</evidence>
<sequence>MKLGSQANMVKLDKKGLLNKSKKANPAINSFLEYDFL</sequence>
<dbReference type="Proteomes" id="UP000006073">
    <property type="component" value="Unassembled WGS sequence"/>
</dbReference>
<dbReference type="AlphaFoldDB" id="S2D8F3"/>
<name>S2D8F3_INDAL</name>
<evidence type="ECO:0000313" key="2">
    <source>
        <dbReference type="Proteomes" id="UP000006073"/>
    </source>
</evidence>
<reference evidence="1 2" key="1">
    <citation type="journal article" date="2013" name="Genome Announc.">
        <title>Draft Genome Sequence of Indibacter alkaliphilus Strain LW1T, Isolated from Lonar Lake, a Haloalkaline Lake in the Buldana District of Maharashtra, India.</title>
        <authorList>
            <person name="Singh A."/>
            <person name="Kumar Jangir P."/>
            <person name="Sharma R."/>
            <person name="Singh A."/>
            <person name="Kumar Pinnaka A."/>
            <person name="Shivaji S."/>
        </authorList>
    </citation>
    <scope>NUCLEOTIDE SEQUENCE [LARGE SCALE GENOMIC DNA]</scope>
    <source>
        <strain evidence="2">CCUG 57479 / KCTC 22604 / LW1</strain>
    </source>
</reference>
<accession>S2D8F3</accession>
<protein>
    <submittedName>
        <fullName evidence="1">Uncharacterized protein</fullName>
    </submittedName>
</protein>
<comment type="caution">
    <text evidence="1">The sequence shown here is derived from an EMBL/GenBank/DDBJ whole genome shotgun (WGS) entry which is preliminary data.</text>
</comment>
<gene>
    <name evidence="1" type="ORF">A33Q_3399</name>
</gene>
<proteinExistence type="predicted"/>
<organism evidence="1 2">
    <name type="scientific">Indibacter alkaliphilus (strain CCUG 57479 / KCTC 22604 / LW1)</name>
    <dbReference type="NCBI Taxonomy" id="1189612"/>
    <lineage>
        <taxon>Bacteria</taxon>
        <taxon>Pseudomonadati</taxon>
        <taxon>Bacteroidota</taxon>
        <taxon>Cytophagia</taxon>
        <taxon>Cytophagales</taxon>
        <taxon>Cyclobacteriaceae</taxon>
    </lineage>
</organism>
<keyword evidence="2" id="KW-1185">Reference proteome</keyword>
<dbReference type="EMBL" id="ALWO02000040">
    <property type="protein sequence ID" value="EOZ95194.1"/>
    <property type="molecule type" value="Genomic_DNA"/>
</dbReference>